<protein>
    <submittedName>
        <fullName evidence="1">Uncharacterized protein</fullName>
    </submittedName>
</protein>
<gene>
    <name evidence="1" type="ORF">IE53DRAFT_76237</name>
</gene>
<organism evidence="1 2">
    <name type="scientific">Violaceomyces palustris</name>
    <dbReference type="NCBI Taxonomy" id="1673888"/>
    <lineage>
        <taxon>Eukaryota</taxon>
        <taxon>Fungi</taxon>
        <taxon>Dikarya</taxon>
        <taxon>Basidiomycota</taxon>
        <taxon>Ustilaginomycotina</taxon>
        <taxon>Ustilaginomycetes</taxon>
        <taxon>Violaceomycetales</taxon>
        <taxon>Violaceomycetaceae</taxon>
        <taxon>Violaceomyces</taxon>
    </lineage>
</organism>
<reference evidence="1 2" key="1">
    <citation type="journal article" date="2018" name="Mol. Biol. Evol.">
        <title>Broad Genomic Sampling Reveals a Smut Pathogenic Ancestry of the Fungal Clade Ustilaginomycotina.</title>
        <authorList>
            <person name="Kijpornyongpan T."/>
            <person name="Mondo S.J."/>
            <person name="Barry K."/>
            <person name="Sandor L."/>
            <person name="Lee J."/>
            <person name="Lipzen A."/>
            <person name="Pangilinan J."/>
            <person name="LaButti K."/>
            <person name="Hainaut M."/>
            <person name="Henrissat B."/>
            <person name="Grigoriev I.V."/>
            <person name="Spatafora J.W."/>
            <person name="Aime M.C."/>
        </authorList>
    </citation>
    <scope>NUCLEOTIDE SEQUENCE [LARGE SCALE GENOMIC DNA]</scope>
    <source>
        <strain evidence="1 2">SA 807</strain>
    </source>
</reference>
<accession>A0ACD0P735</accession>
<dbReference type="EMBL" id="KZ819703">
    <property type="protein sequence ID" value="PWN53938.1"/>
    <property type="molecule type" value="Genomic_DNA"/>
</dbReference>
<name>A0ACD0P735_9BASI</name>
<keyword evidence="2" id="KW-1185">Reference proteome</keyword>
<dbReference type="Proteomes" id="UP000245626">
    <property type="component" value="Unassembled WGS sequence"/>
</dbReference>
<sequence>MKYGHTTRRQKEKEKKERNNKKKMATIPGCRVQRVGSHGTFSLRPTLFCLPHDAVLHLLRSPDPPCLWEWGGWRGERPSDWKTWRGRWVPPLLLGWVARCQGGHKVRVSLDQLMTATAVVHWWPMGRTLVFISIRKLWMALLTTSTRFRIQLVAVGDGVSTLLKQGFGRLSRDTRG</sequence>
<proteinExistence type="predicted"/>
<evidence type="ECO:0000313" key="2">
    <source>
        <dbReference type="Proteomes" id="UP000245626"/>
    </source>
</evidence>
<evidence type="ECO:0000313" key="1">
    <source>
        <dbReference type="EMBL" id="PWN53938.1"/>
    </source>
</evidence>